<dbReference type="AlphaFoldDB" id="A0A838AAT9"/>
<protein>
    <submittedName>
        <fullName evidence="4">Formate dehydrogenase accessory sulfurtransferase FdhD</fullName>
    </submittedName>
</protein>
<accession>A0A838AAT9</accession>
<comment type="caution">
    <text evidence="4">The sequence shown here is derived from an EMBL/GenBank/DDBJ whole genome shotgun (WGS) entry which is preliminary data.</text>
</comment>
<keyword evidence="4" id="KW-0808">Transferase</keyword>
<evidence type="ECO:0000256" key="3">
    <source>
        <dbReference type="SAM" id="MobiDB-lite"/>
    </source>
</evidence>
<feature type="region of interest" description="Disordered" evidence="3">
    <location>
        <begin position="1"/>
        <end position="24"/>
    </location>
</feature>
<keyword evidence="1" id="KW-0963">Cytoplasm</keyword>
<dbReference type="PIRSF" id="PIRSF015626">
    <property type="entry name" value="FdhD"/>
    <property type="match status" value="1"/>
</dbReference>
<dbReference type="EMBL" id="JACCKD010000004">
    <property type="protein sequence ID" value="MBA0126361.1"/>
    <property type="molecule type" value="Genomic_DNA"/>
</dbReference>
<dbReference type="InterPro" id="IPR016193">
    <property type="entry name" value="Cytidine_deaminase-like"/>
</dbReference>
<dbReference type="Gene3D" id="3.10.20.10">
    <property type="match status" value="1"/>
</dbReference>
<reference evidence="4 5" key="1">
    <citation type="submission" date="2020-07" db="EMBL/GenBank/DDBJ databases">
        <title>Genome of Haloechinothrix sp.</title>
        <authorList>
            <person name="Tang S.-K."/>
            <person name="Yang L."/>
            <person name="Zhu W.-Y."/>
        </authorList>
    </citation>
    <scope>NUCLEOTIDE SEQUENCE [LARGE SCALE GENOMIC DNA]</scope>
    <source>
        <strain evidence="4 5">YIM 98757</strain>
    </source>
</reference>
<evidence type="ECO:0000313" key="4">
    <source>
        <dbReference type="EMBL" id="MBA0126361.1"/>
    </source>
</evidence>
<dbReference type="Pfam" id="PF02634">
    <property type="entry name" value="FdhD-NarQ"/>
    <property type="match status" value="1"/>
</dbReference>
<dbReference type="PANTHER" id="PTHR30592">
    <property type="entry name" value="FORMATE DEHYDROGENASE"/>
    <property type="match status" value="1"/>
</dbReference>
<evidence type="ECO:0000256" key="2">
    <source>
        <dbReference type="ARBA" id="ARBA00023150"/>
    </source>
</evidence>
<gene>
    <name evidence="4" type="ORF">H0B56_12485</name>
</gene>
<dbReference type="SUPFAM" id="SSF53927">
    <property type="entry name" value="Cytidine deaminase-like"/>
    <property type="match status" value="1"/>
</dbReference>
<dbReference type="Gene3D" id="3.40.140.10">
    <property type="entry name" value="Cytidine Deaminase, domain 2"/>
    <property type="match status" value="1"/>
</dbReference>
<keyword evidence="2" id="KW-0501">Molybdenum cofactor biosynthesis</keyword>
<organism evidence="4 5">
    <name type="scientific">Haloechinothrix aidingensis</name>
    <dbReference type="NCBI Taxonomy" id="2752311"/>
    <lineage>
        <taxon>Bacteria</taxon>
        <taxon>Bacillati</taxon>
        <taxon>Actinomycetota</taxon>
        <taxon>Actinomycetes</taxon>
        <taxon>Pseudonocardiales</taxon>
        <taxon>Pseudonocardiaceae</taxon>
        <taxon>Haloechinothrix</taxon>
    </lineage>
</organism>
<keyword evidence="5" id="KW-1185">Reference proteome</keyword>
<sequence length="276" mass="28803">MGRTAVRTPVRRITDGSSRNRQHTLAAEEPLVVRVAGRTVAVPLRTPGQDVELAHGVLLAEGVIGSRADVRTARYCAGTDDQGHNTYNVLDVALAPHVPPPEPGASLPVDPGDSCAVTSTAAVDAVRVHARHDPANAPFTARADMLATLPSAVRSRRRTPAATGALPAAALFDDSGAIIAVREDIDQHNAADKLLGWAVMRDRMPVSAYGTGMLITGRATFTLARKAVLAGVPLLATTQDPTSPAVDLAEAHGMTLVGSLATNGVDVYTRGDRVPE</sequence>
<dbReference type="Proteomes" id="UP000582974">
    <property type="component" value="Unassembled WGS sequence"/>
</dbReference>
<dbReference type="GO" id="GO:0016783">
    <property type="term" value="F:sulfurtransferase activity"/>
    <property type="evidence" value="ECO:0007669"/>
    <property type="project" value="InterPro"/>
</dbReference>
<name>A0A838AAT9_9PSEU</name>
<dbReference type="InterPro" id="IPR003786">
    <property type="entry name" value="FdhD"/>
</dbReference>
<evidence type="ECO:0000313" key="5">
    <source>
        <dbReference type="Proteomes" id="UP000582974"/>
    </source>
</evidence>
<dbReference type="PANTHER" id="PTHR30592:SF1">
    <property type="entry name" value="SULFUR CARRIER PROTEIN FDHD"/>
    <property type="match status" value="1"/>
</dbReference>
<evidence type="ECO:0000256" key="1">
    <source>
        <dbReference type="ARBA" id="ARBA00022490"/>
    </source>
</evidence>
<dbReference type="RefSeq" id="WP_180893195.1">
    <property type="nucleotide sequence ID" value="NZ_JACCKD010000004.1"/>
</dbReference>
<proteinExistence type="predicted"/>
<dbReference type="GO" id="GO:0006777">
    <property type="term" value="P:Mo-molybdopterin cofactor biosynthetic process"/>
    <property type="evidence" value="ECO:0007669"/>
    <property type="project" value="UniProtKB-KW"/>
</dbReference>